<evidence type="ECO:0000313" key="12">
    <source>
        <dbReference type="Proteomes" id="UP000640786"/>
    </source>
</evidence>
<comment type="caution">
    <text evidence="11">The sequence shown here is derived from an EMBL/GenBank/DDBJ whole genome shotgun (WGS) entry which is preliminary data.</text>
</comment>
<evidence type="ECO:0000256" key="7">
    <source>
        <dbReference type="PROSITE-ProRule" id="PRU00169"/>
    </source>
</evidence>
<dbReference type="RefSeq" id="WP_191697056.1">
    <property type="nucleotide sequence ID" value="NZ_JACSQO010000004.1"/>
</dbReference>
<evidence type="ECO:0000256" key="2">
    <source>
        <dbReference type="ARBA" id="ARBA00022553"/>
    </source>
</evidence>
<feature type="DNA-binding region" description="OmpR/PhoB-type" evidence="8">
    <location>
        <begin position="128"/>
        <end position="225"/>
    </location>
</feature>
<dbReference type="Pfam" id="PF00486">
    <property type="entry name" value="Trans_reg_C"/>
    <property type="match status" value="1"/>
</dbReference>
<evidence type="ECO:0000256" key="5">
    <source>
        <dbReference type="ARBA" id="ARBA00023125"/>
    </source>
</evidence>
<dbReference type="PROSITE" id="PS51755">
    <property type="entry name" value="OMPR_PHOB"/>
    <property type="match status" value="1"/>
</dbReference>
<reference evidence="11 12" key="1">
    <citation type="submission" date="2020-08" db="EMBL/GenBank/DDBJ databases">
        <title>A Genomic Blueprint of the Chicken Gut Microbiome.</title>
        <authorList>
            <person name="Gilroy R."/>
            <person name="Ravi A."/>
            <person name="Getino M."/>
            <person name="Pursley I."/>
            <person name="Horton D.L."/>
            <person name="Alikhan N.-F."/>
            <person name="Baker D."/>
            <person name="Gharbi K."/>
            <person name="Hall N."/>
            <person name="Watson M."/>
            <person name="Adriaenssens E.M."/>
            <person name="Foster-Nyarko E."/>
            <person name="Jarju S."/>
            <person name="Secka A."/>
            <person name="Antonio M."/>
            <person name="Oren A."/>
            <person name="Chaudhuri R."/>
            <person name="La Ragione R.M."/>
            <person name="Hildebrand F."/>
            <person name="Pallen M.J."/>
        </authorList>
    </citation>
    <scope>NUCLEOTIDE SEQUENCE [LARGE SCALE GENOMIC DNA]</scope>
    <source>
        <strain evidence="11 12">Sa2BUA9</strain>
    </source>
</reference>
<dbReference type="InterPro" id="IPR039420">
    <property type="entry name" value="WalR-like"/>
</dbReference>
<feature type="domain" description="OmpR/PhoB-type" evidence="10">
    <location>
        <begin position="128"/>
        <end position="225"/>
    </location>
</feature>
<dbReference type="EMBL" id="JACSQO010000004">
    <property type="protein sequence ID" value="MBD7944353.1"/>
    <property type="molecule type" value="Genomic_DNA"/>
</dbReference>
<keyword evidence="5 8" id="KW-0238">DNA-binding</keyword>
<dbReference type="InterPro" id="IPR036388">
    <property type="entry name" value="WH-like_DNA-bd_sf"/>
</dbReference>
<proteinExistence type="predicted"/>
<dbReference type="InterPro" id="IPR001867">
    <property type="entry name" value="OmpR/PhoB-type_DNA-bd"/>
</dbReference>
<dbReference type="Proteomes" id="UP000640786">
    <property type="component" value="Unassembled WGS sequence"/>
</dbReference>
<keyword evidence="6" id="KW-0804">Transcription</keyword>
<evidence type="ECO:0000256" key="1">
    <source>
        <dbReference type="ARBA" id="ARBA00004496"/>
    </source>
</evidence>
<dbReference type="Gene3D" id="1.10.10.10">
    <property type="entry name" value="Winged helix-like DNA-binding domain superfamily/Winged helix DNA-binding domain"/>
    <property type="match status" value="1"/>
</dbReference>
<dbReference type="SUPFAM" id="SSF46894">
    <property type="entry name" value="C-terminal effector domain of the bipartite response regulators"/>
    <property type="match status" value="1"/>
</dbReference>
<accession>A0ABR8R985</accession>
<gene>
    <name evidence="11" type="ORF">H9650_09525</name>
</gene>
<dbReference type="Gene3D" id="6.10.250.690">
    <property type="match status" value="1"/>
</dbReference>
<evidence type="ECO:0000256" key="6">
    <source>
        <dbReference type="ARBA" id="ARBA00023163"/>
    </source>
</evidence>
<dbReference type="SMART" id="SM00862">
    <property type="entry name" value="Trans_reg_C"/>
    <property type="match status" value="1"/>
</dbReference>
<feature type="modified residue" description="4-aspartylphosphate" evidence="7">
    <location>
        <position position="53"/>
    </location>
</feature>
<evidence type="ECO:0000256" key="4">
    <source>
        <dbReference type="ARBA" id="ARBA00023015"/>
    </source>
</evidence>
<keyword evidence="2 7" id="KW-0597">Phosphoprotein</keyword>
<name>A0ABR8R985_9BACI</name>
<dbReference type="PANTHER" id="PTHR48111:SF22">
    <property type="entry name" value="REGULATOR OF RPOS"/>
    <property type="match status" value="1"/>
</dbReference>
<dbReference type="SMART" id="SM00448">
    <property type="entry name" value="REC"/>
    <property type="match status" value="1"/>
</dbReference>
<protein>
    <submittedName>
        <fullName evidence="11">Response regulator transcription factor</fullName>
    </submittedName>
</protein>
<evidence type="ECO:0000259" key="9">
    <source>
        <dbReference type="PROSITE" id="PS50110"/>
    </source>
</evidence>
<evidence type="ECO:0000256" key="3">
    <source>
        <dbReference type="ARBA" id="ARBA00023012"/>
    </source>
</evidence>
<dbReference type="Pfam" id="PF00072">
    <property type="entry name" value="Response_reg"/>
    <property type="match status" value="1"/>
</dbReference>
<comment type="subcellular location">
    <subcellularLocation>
        <location evidence="1">Cytoplasm</location>
    </subcellularLocation>
</comment>
<dbReference type="InterPro" id="IPR001789">
    <property type="entry name" value="Sig_transdc_resp-reg_receiver"/>
</dbReference>
<dbReference type="Gene3D" id="3.40.50.2300">
    <property type="match status" value="1"/>
</dbReference>
<evidence type="ECO:0000313" key="11">
    <source>
        <dbReference type="EMBL" id="MBD7944353.1"/>
    </source>
</evidence>
<keyword evidence="4" id="KW-0805">Transcription regulation</keyword>
<keyword evidence="12" id="KW-1185">Reference proteome</keyword>
<keyword evidence="3" id="KW-0902">Two-component regulatory system</keyword>
<dbReference type="InterPro" id="IPR011006">
    <property type="entry name" value="CheY-like_superfamily"/>
</dbReference>
<organism evidence="11 12">
    <name type="scientific">Psychrobacillus faecigallinarum</name>
    <dbReference type="NCBI Taxonomy" id="2762235"/>
    <lineage>
        <taxon>Bacteria</taxon>
        <taxon>Bacillati</taxon>
        <taxon>Bacillota</taxon>
        <taxon>Bacilli</taxon>
        <taxon>Bacillales</taxon>
        <taxon>Bacillaceae</taxon>
        <taxon>Psychrobacillus</taxon>
    </lineage>
</organism>
<sequence length="225" mass="25844">MKQHILLIEDEKNISKFVELELKHENFDVTVSYDGREGFELALNNTYDLLLVDVMLPNLNGLEICRRVRKIKDVPIILITARDAVIDRVSGLEAGADDYVVKPFAIEELLARIRAVLRRAIPLATSVHNILGIKGLEIDQQAYKVSFHKKEINLTKTEYDLLVCFMQNCDIVLTRDHILEKVWGFETEVETNVVDVYIRHLRKKLPEEIASLIETVRGVGYVMRS</sequence>
<evidence type="ECO:0000256" key="8">
    <source>
        <dbReference type="PROSITE-ProRule" id="PRU01091"/>
    </source>
</evidence>
<evidence type="ECO:0000259" key="10">
    <source>
        <dbReference type="PROSITE" id="PS51755"/>
    </source>
</evidence>
<dbReference type="SUPFAM" id="SSF52172">
    <property type="entry name" value="CheY-like"/>
    <property type="match status" value="1"/>
</dbReference>
<dbReference type="CDD" id="cd00383">
    <property type="entry name" value="trans_reg_C"/>
    <property type="match status" value="1"/>
</dbReference>
<dbReference type="PROSITE" id="PS50110">
    <property type="entry name" value="RESPONSE_REGULATORY"/>
    <property type="match status" value="1"/>
</dbReference>
<feature type="domain" description="Response regulatory" evidence="9">
    <location>
        <begin position="4"/>
        <end position="117"/>
    </location>
</feature>
<dbReference type="InterPro" id="IPR016032">
    <property type="entry name" value="Sig_transdc_resp-reg_C-effctor"/>
</dbReference>
<dbReference type="PANTHER" id="PTHR48111">
    <property type="entry name" value="REGULATOR OF RPOS"/>
    <property type="match status" value="1"/>
</dbReference>